<dbReference type="InterPro" id="IPR050555">
    <property type="entry name" value="Bact_Solute-Bind_Prot2"/>
</dbReference>
<dbReference type="AlphaFoldDB" id="A0AAP4BE48"/>
<evidence type="ECO:0000256" key="2">
    <source>
        <dbReference type="ARBA" id="ARBA00007639"/>
    </source>
</evidence>
<proteinExistence type="inferred from homology"/>
<dbReference type="RefSeq" id="WP_283231820.1">
    <property type="nucleotide sequence ID" value="NZ_JASGBQ010000033.1"/>
</dbReference>
<dbReference type="Proteomes" id="UP001300383">
    <property type="component" value="Unassembled WGS sequence"/>
</dbReference>
<dbReference type="Gene3D" id="3.40.50.2300">
    <property type="match status" value="2"/>
</dbReference>
<gene>
    <name evidence="4" type="ORF">QJ036_13160</name>
</gene>
<dbReference type="EMBL" id="JASGBQ010000033">
    <property type="protein sequence ID" value="MDI9243396.1"/>
    <property type="molecule type" value="Genomic_DNA"/>
</dbReference>
<keyword evidence="5" id="KW-1185">Reference proteome</keyword>
<comment type="similarity">
    <text evidence="2">Belongs to the bacterial solute-binding protein 2 family.</text>
</comment>
<accession>A0AAP4BE48</accession>
<evidence type="ECO:0000313" key="5">
    <source>
        <dbReference type="Proteomes" id="UP001300383"/>
    </source>
</evidence>
<evidence type="ECO:0000256" key="1">
    <source>
        <dbReference type="ARBA" id="ARBA00004196"/>
    </source>
</evidence>
<comment type="caution">
    <text evidence="4">The sequence shown here is derived from an EMBL/GenBank/DDBJ whole genome shotgun (WGS) entry which is preliminary data.</text>
</comment>
<protein>
    <submittedName>
        <fullName evidence="4">Sugar ABC transporter substrate-binding protein</fullName>
    </submittedName>
</protein>
<feature type="domain" description="Periplasmic binding protein" evidence="3">
    <location>
        <begin position="98"/>
        <end position="355"/>
    </location>
</feature>
<dbReference type="InterPro" id="IPR028082">
    <property type="entry name" value="Peripla_BP_I"/>
</dbReference>
<dbReference type="CDD" id="cd01536">
    <property type="entry name" value="PBP1_ABC_sugar_binding-like"/>
    <property type="match status" value="1"/>
</dbReference>
<sequence length="382" mass="41843">MKRRMEGERKVKRRMLRVLAVLMIMMTFVSGCGGSAETKETEASKGSEAVKETAAAAKAEDGTENAGAVSDAQWPEYAQFRPVDQLPEKTLKFAFLGYNNNPFWNLIHEGYDDAVELFSGLNVEIEDVNMGNEITAKAYNDAIDACILKGYDGIVGVPLLSGTEVGINRAAEAGIPVVNIVGEAEESDTPMNKLTCIMTNSEKCAEIHAEAFVDYLKAENNGEPAKYGYIQSYLGSKEDLQRKHFVDYLENMMPGCEMIGPFEALDQAEKVYAAAKDMINANPDLKAIIISGGGPNGAARAVQELGKTGEIYVFANDEIPENLQYVKSGEMWEVMSQGPQGQVVDAFTVLYNYVVAGEEPQSKLIDSKIFTITKDNVDEYLK</sequence>
<organism evidence="4 5">
    <name type="scientific">Fusibacillus kribbianus</name>
    <dbReference type="NCBI Taxonomy" id="3044208"/>
    <lineage>
        <taxon>Bacteria</taxon>
        <taxon>Bacillati</taxon>
        <taxon>Bacillota</taxon>
        <taxon>Clostridia</taxon>
        <taxon>Lachnospirales</taxon>
        <taxon>Lachnospiraceae</taxon>
        <taxon>Fusibacillus</taxon>
    </lineage>
</organism>
<dbReference type="PANTHER" id="PTHR30036:SF7">
    <property type="entry name" value="ABC TRANSPORTER PERIPLASMIC-BINDING PROTEIN YPHF"/>
    <property type="match status" value="1"/>
</dbReference>
<evidence type="ECO:0000313" key="4">
    <source>
        <dbReference type="EMBL" id="MDI9243396.1"/>
    </source>
</evidence>
<dbReference type="Pfam" id="PF13407">
    <property type="entry name" value="Peripla_BP_4"/>
    <property type="match status" value="1"/>
</dbReference>
<dbReference type="SUPFAM" id="SSF53822">
    <property type="entry name" value="Periplasmic binding protein-like I"/>
    <property type="match status" value="1"/>
</dbReference>
<dbReference type="InterPro" id="IPR025997">
    <property type="entry name" value="SBP_2_dom"/>
</dbReference>
<dbReference type="PROSITE" id="PS51257">
    <property type="entry name" value="PROKAR_LIPOPROTEIN"/>
    <property type="match status" value="1"/>
</dbReference>
<dbReference type="GO" id="GO:0030246">
    <property type="term" value="F:carbohydrate binding"/>
    <property type="evidence" value="ECO:0007669"/>
    <property type="project" value="TreeGrafter"/>
</dbReference>
<name>A0AAP4BE48_9FIRM</name>
<reference evidence="4 5" key="1">
    <citation type="submission" date="2023-05" db="EMBL/GenBank/DDBJ databases">
        <title>[ruminococcus] sp. nov., isolated from a pig farm feces dump.</title>
        <authorList>
            <person name="Chang Y.-H."/>
        </authorList>
    </citation>
    <scope>NUCLEOTIDE SEQUENCE [LARGE SCALE GENOMIC DNA]</scope>
    <source>
        <strain evidence="4 5">YH-rum2234</strain>
    </source>
</reference>
<comment type="subcellular location">
    <subcellularLocation>
        <location evidence="1">Cell envelope</location>
    </subcellularLocation>
</comment>
<dbReference type="PANTHER" id="PTHR30036">
    <property type="entry name" value="D-XYLOSE-BINDING PERIPLASMIC PROTEIN"/>
    <property type="match status" value="1"/>
</dbReference>
<evidence type="ECO:0000259" key="3">
    <source>
        <dbReference type="Pfam" id="PF13407"/>
    </source>
</evidence>
<dbReference type="GO" id="GO:0030288">
    <property type="term" value="C:outer membrane-bounded periplasmic space"/>
    <property type="evidence" value="ECO:0007669"/>
    <property type="project" value="TreeGrafter"/>
</dbReference>